<evidence type="ECO:0000313" key="2">
    <source>
        <dbReference type="Proteomes" id="UP001140066"/>
    </source>
</evidence>
<reference evidence="1" key="1">
    <citation type="submission" date="2022-07" db="EMBL/GenBank/DDBJ databases">
        <title>Phylogenomic reconstructions and comparative analyses of Kickxellomycotina fungi.</title>
        <authorList>
            <person name="Reynolds N.K."/>
            <person name="Stajich J.E."/>
            <person name="Barry K."/>
            <person name="Grigoriev I.V."/>
            <person name="Crous P."/>
            <person name="Smith M.E."/>
        </authorList>
    </citation>
    <scope>NUCLEOTIDE SEQUENCE</scope>
    <source>
        <strain evidence="1">BCRC 34191</strain>
    </source>
</reference>
<accession>A0ACC1KES7</accession>
<name>A0ACC1KES7_9FUNG</name>
<proteinExistence type="predicted"/>
<comment type="caution">
    <text evidence="1">The sequence shown here is derived from an EMBL/GenBank/DDBJ whole genome shotgun (WGS) entry which is preliminary data.</text>
</comment>
<gene>
    <name evidence="1" type="ORF">GGI18_002744</name>
</gene>
<protein>
    <submittedName>
        <fullName evidence="1">Uncharacterized protein</fullName>
    </submittedName>
</protein>
<keyword evidence="2" id="KW-1185">Reference proteome</keyword>
<dbReference type="Proteomes" id="UP001140066">
    <property type="component" value="Unassembled WGS sequence"/>
</dbReference>
<sequence>MSSHVSNRTIADQLRLIRGLRPHESLKTVFDSVSLAVIPVDAWLCAKPHDREGFLFEHAGLANFTYSAPPPVESDYRLSTAVYARDKEYCEIYERETDIIRVFHSFMGSVPIRENNQIAASDVAKFTQAVFELLYDNCAHISALRVNNIRTASHLLPQTRTNERAPLVDMAAAIAATEAHRSIVQRGQALVGGGPGSNNNTRKSKKKKSSKGNAPPGQATAPAPSQVVPNVQRSDAQTATPGSSTGGGGARGSHGGNSQRSPSTGRPNSRGRSSNPQ</sequence>
<dbReference type="EMBL" id="JANBUK010000749">
    <property type="protein sequence ID" value="KAJ2788823.1"/>
    <property type="molecule type" value="Genomic_DNA"/>
</dbReference>
<organism evidence="1 2">
    <name type="scientific">Coemansia linderi</name>
    <dbReference type="NCBI Taxonomy" id="2663919"/>
    <lineage>
        <taxon>Eukaryota</taxon>
        <taxon>Fungi</taxon>
        <taxon>Fungi incertae sedis</taxon>
        <taxon>Zoopagomycota</taxon>
        <taxon>Kickxellomycotina</taxon>
        <taxon>Kickxellomycetes</taxon>
        <taxon>Kickxellales</taxon>
        <taxon>Kickxellaceae</taxon>
        <taxon>Coemansia</taxon>
    </lineage>
</organism>
<evidence type="ECO:0000313" key="1">
    <source>
        <dbReference type="EMBL" id="KAJ2788823.1"/>
    </source>
</evidence>